<keyword evidence="4" id="KW-1185">Reference proteome</keyword>
<keyword evidence="2" id="KW-0732">Signal</keyword>
<feature type="compositionally biased region" description="Polar residues" evidence="1">
    <location>
        <begin position="32"/>
        <end position="42"/>
    </location>
</feature>
<gene>
    <name evidence="3" type="ORF">FVP33_16610</name>
</gene>
<accession>A0A5C8UMV5</accession>
<proteinExistence type="predicted"/>
<dbReference type="Proteomes" id="UP000321379">
    <property type="component" value="Unassembled WGS sequence"/>
</dbReference>
<reference evidence="3 4" key="1">
    <citation type="submission" date="2019-08" db="EMBL/GenBank/DDBJ databases">
        <title>Bacterial whole genome sequence for Glaciihabitans sp. CHu50b-6-2.</title>
        <authorList>
            <person name="Jin L."/>
        </authorList>
    </citation>
    <scope>NUCLEOTIDE SEQUENCE [LARGE SCALE GENOMIC DNA]</scope>
    <source>
        <strain evidence="3 4">CHu50b-6-2</strain>
    </source>
</reference>
<dbReference type="PROSITE" id="PS51257">
    <property type="entry name" value="PROKAR_LIPOPROTEIN"/>
    <property type="match status" value="1"/>
</dbReference>
<evidence type="ECO:0000313" key="4">
    <source>
        <dbReference type="Proteomes" id="UP000321379"/>
    </source>
</evidence>
<feature type="chain" id="PRO_5038428806" description="Lipoprotein" evidence="2">
    <location>
        <begin position="19"/>
        <end position="144"/>
    </location>
</feature>
<protein>
    <recommendedName>
        <fullName evidence="5">Lipoprotein</fullName>
    </recommendedName>
</protein>
<evidence type="ECO:0000313" key="3">
    <source>
        <dbReference type="EMBL" id="TXN28810.1"/>
    </source>
</evidence>
<sequence>MRKRIGFAFAVLASVALAACAPVAGGGPAESPTPSGAPSSLTPRPLDTGQLPLNSQDPDAATVDGYSARQVWDLCVATLRQAYPGQGLDERFEASAITVLDSATAPHNARLQVTVKRSSESPPLRCFVAGAASSPAVVGTSNSG</sequence>
<feature type="signal peptide" evidence="2">
    <location>
        <begin position="1"/>
        <end position="18"/>
    </location>
</feature>
<name>A0A5C8UMV5_9MICO</name>
<organism evidence="3 4">
    <name type="scientific">Lacisediminihabitans profunda</name>
    <dbReference type="NCBI Taxonomy" id="2594790"/>
    <lineage>
        <taxon>Bacteria</taxon>
        <taxon>Bacillati</taxon>
        <taxon>Actinomycetota</taxon>
        <taxon>Actinomycetes</taxon>
        <taxon>Micrococcales</taxon>
        <taxon>Microbacteriaceae</taxon>
        <taxon>Lacisediminihabitans</taxon>
    </lineage>
</organism>
<dbReference type="RefSeq" id="WP_147784807.1">
    <property type="nucleotide sequence ID" value="NZ_VRMG01000011.1"/>
</dbReference>
<dbReference type="EMBL" id="VRMG01000011">
    <property type="protein sequence ID" value="TXN28810.1"/>
    <property type="molecule type" value="Genomic_DNA"/>
</dbReference>
<dbReference type="AlphaFoldDB" id="A0A5C8UMV5"/>
<evidence type="ECO:0008006" key="5">
    <source>
        <dbReference type="Google" id="ProtNLM"/>
    </source>
</evidence>
<evidence type="ECO:0000256" key="1">
    <source>
        <dbReference type="SAM" id="MobiDB-lite"/>
    </source>
</evidence>
<feature type="region of interest" description="Disordered" evidence="1">
    <location>
        <begin position="24"/>
        <end position="60"/>
    </location>
</feature>
<comment type="caution">
    <text evidence="3">The sequence shown here is derived from an EMBL/GenBank/DDBJ whole genome shotgun (WGS) entry which is preliminary data.</text>
</comment>
<evidence type="ECO:0000256" key="2">
    <source>
        <dbReference type="SAM" id="SignalP"/>
    </source>
</evidence>